<keyword evidence="3" id="KW-0274">FAD</keyword>
<evidence type="ECO:0000313" key="7">
    <source>
        <dbReference type="EMBL" id="KZZ92175.1"/>
    </source>
</evidence>
<keyword evidence="4" id="KW-0560">Oxidoreductase</keyword>
<dbReference type="Gene3D" id="3.50.50.60">
    <property type="entry name" value="FAD/NAD(P)-binding domain"/>
    <property type="match status" value="1"/>
</dbReference>
<evidence type="ECO:0000256" key="1">
    <source>
        <dbReference type="ARBA" id="ARBA00007992"/>
    </source>
</evidence>
<comment type="caution">
    <text evidence="7">The sequence shown here is derived from an EMBL/GenBank/DDBJ whole genome shotgun (WGS) entry which is preliminary data.</text>
</comment>
<dbReference type="Pfam" id="PF01494">
    <property type="entry name" value="FAD_binding_3"/>
    <property type="match status" value="1"/>
</dbReference>
<organism evidence="7 8">
    <name type="scientific">Moelleriella libera RCEF 2490</name>
    <dbReference type="NCBI Taxonomy" id="1081109"/>
    <lineage>
        <taxon>Eukaryota</taxon>
        <taxon>Fungi</taxon>
        <taxon>Dikarya</taxon>
        <taxon>Ascomycota</taxon>
        <taxon>Pezizomycotina</taxon>
        <taxon>Sordariomycetes</taxon>
        <taxon>Hypocreomycetidae</taxon>
        <taxon>Hypocreales</taxon>
        <taxon>Clavicipitaceae</taxon>
        <taxon>Moelleriella</taxon>
    </lineage>
</organism>
<keyword evidence="2" id="KW-0285">Flavoprotein</keyword>
<feature type="domain" description="FAD-binding" evidence="6">
    <location>
        <begin position="4"/>
        <end position="364"/>
    </location>
</feature>
<proteinExistence type="inferred from homology"/>
<reference evidence="7 8" key="1">
    <citation type="journal article" date="2016" name="Genome Biol. Evol.">
        <title>Divergent and convergent evolution of fungal pathogenicity.</title>
        <authorList>
            <person name="Shang Y."/>
            <person name="Xiao G."/>
            <person name="Zheng P."/>
            <person name="Cen K."/>
            <person name="Zhan S."/>
            <person name="Wang C."/>
        </authorList>
    </citation>
    <scope>NUCLEOTIDE SEQUENCE [LARGE SCALE GENOMIC DNA]</scope>
    <source>
        <strain evidence="7 8">RCEF 2490</strain>
    </source>
</reference>
<dbReference type="SUPFAM" id="SSF51905">
    <property type="entry name" value="FAD/NAD(P)-binding domain"/>
    <property type="match status" value="1"/>
</dbReference>
<dbReference type="GO" id="GO:0071949">
    <property type="term" value="F:FAD binding"/>
    <property type="evidence" value="ECO:0007669"/>
    <property type="project" value="InterPro"/>
</dbReference>
<dbReference type="GO" id="GO:0004497">
    <property type="term" value="F:monooxygenase activity"/>
    <property type="evidence" value="ECO:0007669"/>
    <property type="project" value="UniProtKB-KW"/>
</dbReference>
<name>A0A167Z4Z5_9HYPO</name>
<dbReference type="PRINTS" id="PR00420">
    <property type="entry name" value="RNGMNOXGNASE"/>
</dbReference>
<evidence type="ECO:0000259" key="6">
    <source>
        <dbReference type="Pfam" id="PF01494"/>
    </source>
</evidence>
<accession>A0A167Z4Z5</accession>
<evidence type="ECO:0000256" key="5">
    <source>
        <dbReference type="ARBA" id="ARBA00023033"/>
    </source>
</evidence>
<dbReference type="PANTHER" id="PTHR13789:SF309">
    <property type="entry name" value="PUTATIVE (AFU_ORTHOLOGUE AFUA_6G14510)-RELATED"/>
    <property type="match status" value="1"/>
</dbReference>
<comment type="similarity">
    <text evidence="1">Belongs to the paxM FAD-dependent monooxygenase family.</text>
</comment>
<gene>
    <name evidence="7" type="ORF">AAL_06385</name>
</gene>
<evidence type="ECO:0000256" key="3">
    <source>
        <dbReference type="ARBA" id="ARBA00022827"/>
    </source>
</evidence>
<protein>
    <submittedName>
        <fullName evidence="7">FAD binding domain protein</fullName>
    </submittedName>
</protein>
<keyword evidence="8" id="KW-1185">Reference proteome</keyword>
<dbReference type="InterPro" id="IPR036188">
    <property type="entry name" value="FAD/NAD-bd_sf"/>
</dbReference>
<dbReference type="EMBL" id="AZGY01000016">
    <property type="protein sequence ID" value="KZZ92175.1"/>
    <property type="molecule type" value="Genomic_DNA"/>
</dbReference>
<dbReference type="InterPro" id="IPR002938">
    <property type="entry name" value="FAD-bd"/>
</dbReference>
<dbReference type="PANTHER" id="PTHR13789">
    <property type="entry name" value="MONOOXYGENASE"/>
    <property type="match status" value="1"/>
</dbReference>
<dbReference type="AlphaFoldDB" id="A0A167Z4Z5"/>
<keyword evidence="5" id="KW-0503">Monooxygenase</keyword>
<sequence length="418" mass="45284">MRKAIIIGGGPSGLAAALRLQQTTDMSATVYELRHEPTTLGGAVGIMPNGLRLLARLGVLEHLLARGSSNPTLTVRSLRSGTLATQDMVQGISELNGGYGYLRLKRTDLVGVLVKAVSEAGIPIHFNKSLVKIEEIKDTAVKVTFSDGSTDTADVLLGCDGIHSAVRRLYVDPALVPVYTGFSGLGAIIDCPKDLPAREVQGINATLTTEGVLGVMSCSATEDQVFWGVSKQVPLPTSGDTRDGWEVKREEEVADFKENLLELLAGARGQWGTIIRTLVGETQAVKFYPVFKLPFGGSWYKGRCLLLGDAAHAMPPHAGQGTSQAIEDVFLIARLLADPSRPLHDAFAKYEQIRRPRVVEITNQATRNAGIRKKTSPWGLWVKELAIWAYFSVAALLNIQVGRGMRKQVLYNIEDAEI</sequence>
<dbReference type="InterPro" id="IPR050493">
    <property type="entry name" value="FAD-dep_Monooxygenase_BioMet"/>
</dbReference>
<dbReference type="OrthoDB" id="16820at2759"/>
<dbReference type="STRING" id="1081109.A0A167Z4Z5"/>
<evidence type="ECO:0000313" key="8">
    <source>
        <dbReference type="Proteomes" id="UP000078544"/>
    </source>
</evidence>
<evidence type="ECO:0000256" key="4">
    <source>
        <dbReference type="ARBA" id="ARBA00023002"/>
    </source>
</evidence>
<dbReference type="Proteomes" id="UP000078544">
    <property type="component" value="Unassembled WGS sequence"/>
</dbReference>
<evidence type="ECO:0000256" key="2">
    <source>
        <dbReference type="ARBA" id="ARBA00022630"/>
    </source>
</evidence>